<name>A0A8N4EZN9_ELAGV</name>
<gene>
    <name evidence="2" type="primary">LOC105037731</name>
</gene>
<proteinExistence type="predicted"/>
<dbReference type="Proteomes" id="UP000504607">
    <property type="component" value="Unplaced"/>
</dbReference>
<sequence length="127" mass="14186">MRSYPNARHARWNVHAFRMIQQFYLLKRRTKRKRNQHYCSFGVKAQNATHFSEGVIGFHMGAFSVNCDAVDPVDVTAVASTVKKDYSVRLVRGGDDDIELVGGGDKLVLHSIGAINYGNISTILSIC</sequence>
<organism evidence="1 2">
    <name type="scientific">Elaeis guineensis var. tenera</name>
    <name type="common">Oil palm</name>
    <dbReference type="NCBI Taxonomy" id="51953"/>
    <lineage>
        <taxon>Eukaryota</taxon>
        <taxon>Viridiplantae</taxon>
        <taxon>Streptophyta</taxon>
        <taxon>Embryophyta</taxon>
        <taxon>Tracheophyta</taxon>
        <taxon>Spermatophyta</taxon>
        <taxon>Magnoliopsida</taxon>
        <taxon>Liliopsida</taxon>
        <taxon>Arecaceae</taxon>
        <taxon>Arecoideae</taxon>
        <taxon>Cocoseae</taxon>
        <taxon>Elaeidinae</taxon>
        <taxon>Elaeis</taxon>
    </lineage>
</organism>
<reference evidence="2" key="1">
    <citation type="submission" date="2025-08" db="UniProtKB">
        <authorList>
            <consortium name="RefSeq"/>
        </authorList>
    </citation>
    <scope>IDENTIFICATION</scope>
</reference>
<dbReference type="RefSeq" id="XP_029118204.1">
    <property type="nucleotide sequence ID" value="XM_029262371.1"/>
</dbReference>
<keyword evidence="1" id="KW-1185">Reference proteome</keyword>
<accession>A0A8N4EZN9</accession>
<evidence type="ECO:0000313" key="1">
    <source>
        <dbReference type="Proteomes" id="UP000504607"/>
    </source>
</evidence>
<dbReference type="AlphaFoldDB" id="A0A8N4EZN9"/>
<evidence type="ECO:0000313" key="2">
    <source>
        <dbReference type="RefSeq" id="XP_029118204.1"/>
    </source>
</evidence>
<protein>
    <submittedName>
        <fullName evidence="2">Uncharacterized protein LOC105037731 isoform X1</fullName>
    </submittedName>
</protein>